<accession>A0A1F6V087</accession>
<dbReference type="Proteomes" id="UP000179076">
    <property type="component" value="Unassembled WGS sequence"/>
</dbReference>
<dbReference type="PIRSF" id="PIRSF036704">
    <property type="entry name" value="UCP036704"/>
    <property type="match status" value="1"/>
</dbReference>
<dbReference type="InterPro" id="IPR014177">
    <property type="entry name" value="Formate_DH_TAT-contain"/>
</dbReference>
<protein>
    <recommendedName>
        <fullName evidence="3">Formate dehydrogenase</fullName>
    </recommendedName>
</protein>
<evidence type="ECO:0000313" key="1">
    <source>
        <dbReference type="EMBL" id="OGI63082.1"/>
    </source>
</evidence>
<reference evidence="1 2" key="1">
    <citation type="journal article" date="2016" name="Nat. Commun.">
        <title>Thousands of microbial genomes shed light on interconnected biogeochemical processes in an aquifer system.</title>
        <authorList>
            <person name="Anantharaman K."/>
            <person name="Brown C.T."/>
            <person name="Hug L.A."/>
            <person name="Sharon I."/>
            <person name="Castelle C.J."/>
            <person name="Probst A.J."/>
            <person name="Thomas B.C."/>
            <person name="Singh A."/>
            <person name="Wilkins M.J."/>
            <person name="Karaoz U."/>
            <person name="Brodie E.L."/>
            <person name="Williams K.H."/>
            <person name="Hubbard S.S."/>
            <person name="Banfield J.F."/>
        </authorList>
    </citation>
    <scope>NUCLEOTIDE SEQUENCE [LARGE SCALE GENOMIC DNA]</scope>
</reference>
<dbReference type="PROSITE" id="PS51318">
    <property type="entry name" value="TAT"/>
    <property type="match status" value="1"/>
</dbReference>
<sequence>MSDEHTSEKRREFLKGALIGSGAALAAIASGGALAAAEKKESAATPAAPASQGYQTTPHVLDYYKAAQF</sequence>
<gene>
    <name evidence="1" type="ORF">A2W18_11240</name>
</gene>
<comment type="caution">
    <text evidence="1">The sequence shown here is derived from an EMBL/GenBank/DDBJ whole genome shotgun (WGS) entry which is preliminary data.</text>
</comment>
<evidence type="ECO:0008006" key="3">
    <source>
        <dbReference type="Google" id="ProtNLM"/>
    </source>
</evidence>
<dbReference type="EMBL" id="MFSP01000162">
    <property type="protein sequence ID" value="OGI63082.1"/>
    <property type="molecule type" value="Genomic_DNA"/>
</dbReference>
<dbReference type="InterPro" id="IPR006311">
    <property type="entry name" value="TAT_signal"/>
</dbReference>
<organism evidence="1 2">
    <name type="scientific">Candidatus Muproteobacteria bacterium RBG_16_60_9</name>
    <dbReference type="NCBI Taxonomy" id="1817755"/>
    <lineage>
        <taxon>Bacteria</taxon>
        <taxon>Pseudomonadati</taxon>
        <taxon>Pseudomonadota</taxon>
        <taxon>Candidatus Muproteobacteria</taxon>
    </lineage>
</organism>
<proteinExistence type="predicted"/>
<dbReference type="AlphaFoldDB" id="A0A1F6V087"/>
<name>A0A1F6V087_9PROT</name>
<evidence type="ECO:0000313" key="2">
    <source>
        <dbReference type="Proteomes" id="UP000179076"/>
    </source>
</evidence>